<dbReference type="Pfam" id="PF04264">
    <property type="entry name" value="YceI"/>
    <property type="match status" value="1"/>
</dbReference>
<dbReference type="PANTHER" id="PTHR34406:SF1">
    <property type="entry name" value="PROTEIN YCEI"/>
    <property type="match status" value="1"/>
</dbReference>
<gene>
    <name evidence="3" type="ORF">GJQ55_07730</name>
</gene>
<evidence type="ECO:0000259" key="2">
    <source>
        <dbReference type="SMART" id="SM00867"/>
    </source>
</evidence>
<dbReference type="InterPro" id="IPR036761">
    <property type="entry name" value="TTHA0802/YceI-like_sf"/>
</dbReference>
<dbReference type="KEGG" id="vcw:GJQ55_07730"/>
<evidence type="ECO:0000256" key="1">
    <source>
        <dbReference type="SAM" id="SignalP"/>
    </source>
</evidence>
<evidence type="ECO:0000313" key="4">
    <source>
        <dbReference type="Proteomes" id="UP000596074"/>
    </source>
</evidence>
<organism evidence="3 4">
    <name type="scientific">Venatoribacter cucullus</name>
    <dbReference type="NCBI Taxonomy" id="2661630"/>
    <lineage>
        <taxon>Bacteria</taxon>
        <taxon>Pseudomonadati</taxon>
        <taxon>Pseudomonadota</taxon>
        <taxon>Gammaproteobacteria</taxon>
        <taxon>Oceanospirillales</taxon>
        <taxon>Oceanospirillaceae</taxon>
        <taxon>Venatoribacter</taxon>
    </lineage>
</organism>
<dbReference type="AlphaFoldDB" id="A0A9X7YPU4"/>
<sequence length="190" mass="20701">MRTLILAPLFLFAALAQAGWQLEQPSELTFMSFKNTHLAEVHRFNRLQGNIADNGEATLSIDLSSVDTAIAIRDTRMQEMLFETSRFASATLTAKVNTKVLQQAAAGAIQTYDLAGKLSLHGLEADVSVPVLIVPAADGRLVVTSLKPVLVQADQFELTAGIQKLRDIAKLERISEVVPVNFTLIFSPKP</sequence>
<dbReference type="PANTHER" id="PTHR34406">
    <property type="entry name" value="PROTEIN YCEI"/>
    <property type="match status" value="1"/>
</dbReference>
<dbReference type="RefSeq" id="WP_228344417.1">
    <property type="nucleotide sequence ID" value="NZ_CP046056.1"/>
</dbReference>
<keyword evidence="1" id="KW-0732">Signal</keyword>
<dbReference type="Gene3D" id="2.40.128.110">
    <property type="entry name" value="Lipid/polyisoprenoid-binding, YceI-like"/>
    <property type="match status" value="1"/>
</dbReference>
<proteinExistence type="predicted"/>
<feature type="domain" description="Lipid/polyisoprenoid-binding YceI-like" evidence="2">
    <location>
        <begin position="19"/>
        <end position="187"/>
    </location>
</feature>
<feature type="chain" id="PRO_5040720781" evidence="1">
    <location>
        <begin position="19"/>
        <end position="190"/>
    </location>
</feature>
<dbReference type="Proteomes" id="UP000596074">
    <property type="component" value="Chromosome"/>
</dbReference>
<dbReference type="PIRSF" id="PIRSF029811">
    <property type="entry name" value="UCP029811"/>
    <property type="match status" value="1"/>
</dbReference>
<feature type="signal peptide" evidence="1">
    <location>
        <begin position="1"/>
        <end position="18"/>
    </location>
</feature>
<evidence type="ECO:0000313" key="3">
    <source>
        <dbReference type="EMBL" id="QQD24372.1"/>
    </source>
</evidence>
<dbReference type="SMART" id="SM00867">
    <property type="entry name" value="YceI"/>
    <property type="match status" value="1"/>
</dbReference>
<reference evidence="3 4" key="1">
    <citation type="submission" date="2019-11" db="EMBL/GenBank/DDBJ databases">
        <title>Venatorbacter sp. nov. a predator of Campylobacter and other Gram-negative bacteria.</title>
        <authorList>
            <person name="Saeedi A."/>
            <person name="Cummings N.J."/>
            <person name="Connerton I.F."/>
            <person name="Connerton P.L."/>
        </authorList>
    </citation>
    <scope>NUCLEOTIDE SEQUENCE [LARGE SCALE GENOMIC DNA]</scope>
    <source>
        <strain evidence="3">XL5</strain>
    </source>
</reference>
<protein>
    <submittedName>
        <fullName evidence="3">YceI family protein</fullName>
    </submittedName>
</protein>
<accession>A0A9X7YPU4</accession>
<dbReference type="SUPFAM" id="SSF101874">
    <property type="entry name" value="YceI-like"/>
    <property type="match status" value="1"/>
</dbReference>
<dbReference type="EMBL" id="CP046056">
    <property type="protein sequence ID" value="QQD24372.1"/>
    <property type="molecule type" value="Genomic_DNA"/>
</dbReference>
<dbReference type="InterPro" id="IPR007372">
    <property type="entry name" value="Lipid/polyisoprenoid-bd_YceI"/>
</dbReference>
<dbReference type="InterPro" id="IPR027016">
    <property type="entry name" value="UCP029811"/>
</dbReference>
<keyword evidence="4" id="KW-1185">Reference proteome</keyword>
<name>A0A9X7YPU4_9GAMM</name>